<organism evidence="3">
    <name type="scientific">Onchocerca flexuosa</name>
    <dbReference type="NCBI Taxonomy" id="387005"/>
    <lineage>
        <taxon>Eukaryota</taxon>
        <taxon>Metazoa</taxon>
        <taxon>Ecdysozoa</taxon>
        <taxon>Nematoda</taxon>
        <taxon>Chromadorea</taxon>
        <taxon>Rhabditida</taxon>
        <taxon>Spirurina</taxon>
        <taxon>Spiruromorpha</taxon>
        <taxon>Filarioidea</taxon>
        <taxon>Onchocercidae</taxon>
        <taxon>Onchocerca</taxon>
    </lineage>
</organism>
<sequence>MYYVPVTYVYYVDDIDLCLSTDGEWITAMRNAKLIILFRTTVREPYDIELVINTEIAPCLENPSVPICFAHQVDETRLHSGSRLLLMFGGRNVETST</sequence>
<reference evidence="3" key="1">
    <citation type="submission" date="2016-06" db="UniProtKB">
        <authorList>
            <consortium name="WormBaseParasite"/>
        </authorList>
    </citation>
    <scope>IDENTIFICATION</scope>
</reference>
<keyword evidence="2" id="KW-1185">Reference proteome</keyword>
<evidence type="ECO:0000313" key="3">
    <source>
        <dbReference type="WBParaSite" id="OFLC_0001597901-mRNA-1"/>
    </source>
</evidence>
<dbReference type="AlphaFoldDB" id="A0A183I8A4"/>
<evidence type="ECO:0000313" key="2">
    <source>
        <dbReference type="Proteomes" id="UP000267606"/>
    </source>
</evidence>
<dbReference type="WBParaSite" id="OFLC_0001597901-mRNA-1">
    <property type="protein sequence ID" value="OFLC_0001597901-mRNA-1"/>
    <property type="gene ID" value="OFLC_0001597901"/>
</dbReference>
<gene>
    <name evidence="1" type="ORF">OFLC_LOCUS15966</name>
</gene>
<dbReference type="Proteomes" id="UP000267606">
    <property type="component" value="Unassembled WGS sequence"/>
</dbReference>
<reference evidence="1 2" key="2">
    <citation type="submission" date="2018-11" db="EMBL/GenBank/DDBJ databases">
        <authorList>
            <consortium name="Pathogen Informatics"/>
        </authorList>
    </citation>
    <scope>NUCLEOTIDE SEQUENCE [LARGE SCALE GENOMIC DNA]</scope>
</reference>
<name>A0A183I8A4_9BILA</name>
<proteinExistence type="predicted"/>
<dbReference type="EMBL" id="UZAJ01043388">
    <property type="protein sequence ID" value="VDP25445.1"/>
    <property type="molecule type" value="Genomic_DNA"/>
</dbReference>
<accession>A0A183I8A4</accession>
<protein>
    <submittedName>
        <fullName evidence="1 3">Uncharacterized protein</fullName>
    </submittedName>
</protein>
<evidence type="ECO:0000313" key="1">
    <source>
        <dbReference type="EMBL" id="VDP25445.1"/>
    </source>
</evidence>